<protein>
    <submittedName>
        <fullName evidence="1">Uncharacterized protein</fullName>
    </submittedName>
</protein>
<feature type="non-terminal residue" evidence="1">
    <location>
        <position position="1"/>
    </location>
</feature>
<dbReference type="AlphaFoldDB" id="K0RXZ0"/>
<name>K0RXZ0_THAOC</name>
<accession>K0RXZ0</accession>
<dbReference type="EMBL" id="AGNL01028530">
    <property type="protein sequence ID" value="EJK57339.1"/>
    <property type="molecule type" value="Genomic_DNA"/>
</dbReference>
<proteinExistence type="predicted"/>
<reference evidence="1 2" key="1">
    <citation type="journal article" date="2012" name="Genome Biol.">
        <title>Genome and low-iron response of an oceanic diatom adapted to chronic iron limitation.</title>
        <authorList>
            <person name="Lommer M."/>
            <person name="Specht M."/>
            <person name="Roy A.S."/>
            <person name="Kraemer L."/>
            <person name="Andreson R."/>
            <person name="Gutowska M.A."/>
            <person name="Wolf J."/>
            <person name="Bergner S.V."/>
            <person name="Schilhabel M.B."/>
            <person name="Klostermeier U.C."/>
            <person name="Beiko R.G."/>
            <person name="Rosenstiel P."/>
            <person name="Hippler M."/>
            <person name="Laroche J."/>
        </authorList>
    </citation>
    <scope>NUCLEOTIDE SEQUENCE [LARGE SCALE GENOMIC DNA]</scope>
    <source>
        <strain evidence="1 2">CCMP1005</strain>
    </source>
</reference>
<keyword evidence="2" id="KW-1185">Reference proteome</keyword>
<comment type="caution">
    <text evidence="1">The sequence shown here is derived from an EMBL/GenBank/DDBJ whole genome shotgun (WGS) entry which is preliminary data.</text>
</comment>
<dbReference type="Proteomes" id="UP000266841">
    <property type="component" value="Unassembled WGS sequence"/>
</dbReference>
<organism evidence="1 2">
    <name type="scientific">Thalassiosira oceanica</name>
    <name type="common">Marine diatom</name>
    <dbReference type="NCBI Taxonomy" id="159749"/>
    <lineage>
        <taxon>Eukaryota</taxon>
        <taxon>Sar</taxon>
        <taxon>Stramenopiles</taxon>
        <taxon>Ochrophyta</taxon>
        <taxon>Bacillariophyta</taxon>
        <taxon>Coscinodiscophyceae</taxon>
        <taxon>Thalassiosirophycidae</taxon>
        <taxon>Thalassiosirales</taxon>
        <taxon>Thalassiosiraceae</taxon>
        <taxon>Thalassiosira</taxon>
    </lineage>
</organism>
<sequence length="128" mass="13232">NALTTNAAIEIEGVRLLWPVAPADAGTVGVATATWIWTGSAHGSMESRRKLDGGAVAMALPLVSCLLPRAAGGMSMSASPGWHGAATPQETIFTNLSVKPSIGPGSTQQLGRAYTLMNKKIAETALFR</sequence>
<evidence type="ECO:0000313" key="1">
    <source>
        <dbReference type="EMBL" id="EJK57339.1"/>
    </source>
</evidence>
<evidence type="ECO:0000313" key="2">
    <source>
        <dbReference type="Proteomes" id="UP000266841"/>
    </source>
</evidence>
<gene>
    <name evidence="1" type="ORF">THAOC_22626</name>
</gene>